<dbReference type="EMBL" id="CADCVK010000368">
    <property type="protein sequence ID" value="CAA9499402.1"/>
    <property type="molecule type" value="Genomic_DNA"/>
</dbReference>
<sequence>MTSRWMGSFFAPVRDGLAELHEESRRQAAARGETWAPLDPELPRQIARRMYRRLFSTLSEARHGATIVTFPPERAEVVLGGYISLKHTFADGGHRRRFRDLIVDTMNRLARSHGGEAGEETSYPRAVGWEEYSRSEDRELAAIDEALLEFAHLVAGLAAVDGAVVMTDRGELLGFGSEISGELAPVPSVEKALDPEGEATVPEGAEAVGTATARPTAWRRRCPTPCWPWPPRTAT</sequence>
<reference evidence="1" key="1">
    <citation type="submission" date="2020-02" db="EMBL/GenBank/DDBJ databases">
        <authorList>
            <person name="Meier V. D."/>
        </authorList>
    </citation>
    <scope>NUCLEOTIDE SEQUENCE</scope>
    <source>
        <strain evidence="1">AVDCRST_MAG12</strain>
    </source>
</reference>
<proteinExistence type="predicted"/>
<evidence type="ECO:0000313" key="1">
    <source>
        <dbReference type="EMBL" id="CAA9499402.1"/>
    </source>
</evidence>
<gene>
    <name evidence="1" type="ORF">AVDCRST_MAG12-2521</name>
</gene>
<name>A0A6J4SNQ7_9ACTN</name>
<dbReference type="AlphaFoldDB" id="A0A6J4SNQ7"/>
<organism evidence="1">
    <name type="scientific">uncultured Rubrobacteraceae bacterium</name>
    <dbReference type="NCBI Taxonomy" id="349277"/>
    <lineage>
        <taxon>Bacteria</taxon>
        <taxon>Bacillati</taxon>
        <taxon>Actinomycetota</taxon>
        <taxon>Rubrobacteria</taxon>
        <taxon>Rubrobacterales</taxon>
        <taxon>Rubrobacteraceae</taxon>
        <taxon>environmental samples</taxon>
    </lineage>
</organism>
<protein>
    <submittedName>
        <fullName evidence="1">Uncharacterized protein</fullName>
    </submittedName>
</protein>
<accession>A0A6J4SNQ7</accession>